<dbReference type="SUPFAM" id="SSF51101">
    <property type="entry name" value="Mannose-binding lectins"/>
    <property type="match status" value="3"/>
</dbReference>
<feature type="domain" description="Jacalin-type lectin" evidence="7">
    <location>
        <begin position="985"/>
        <end position="1127"/>
    </location>
</feature>
<feature type="compositionally biased region" description="Low complexity" evidence="6">
    <location>
        <begin position="1193"/>
        <end position="1209"/>
    </location>
</feature>
<keyword evidence="8" id="KW-1185">Reference proteome</keyword>
<dbReference type="Proteomes" id="UP001652623">
    <property type="component" value="Chromosome 5"/>
</dbReference>
<dbReference type="InterPro" id="IPR032867">
    <property type="entry name" value="DYW_dom"/>
</dbReference>
<dbReference type="Pfam" id="PF01535">
    <property type="entry name" value="PPR"/>
    <property type="match status" value="7"/>
</dbReference>
<evidence type="ECO:0000256" key="5">
    <source>
        <dbReference type="PROSITE-ProRule" id="PRU00708"/>
    </source>
</evidence>
<feature type="repeat" description="PPR" evidence="5">
    <location>
        <begin position="415"/>
        <end position="449"/>
    </location>
</feature>
<feature type="repeat" description="PPR" evidence="5">
    <location>
        <begin position="587"/>
        <end position="621"/>
    </location>
</feature>
<dbReference type="PANTHER" id="PTHR47926:SF347">
    <property type="entry name" value="PENTATRICOPEPTIDE REPEAT-CONTAINING PROTEIN"/>
    <property type="match status" value="1"/>
</dbReference>
<dbReference type="NCBIfam" id="TIGR00756">
    <property type="entry name" value="PPR"/>
    <property type="match status" value="8"/>
</dbReference>
<proteinExistence type="inferred from homology"/>
<evidence type="ECO:0000256" key="3">
    <source>
        <dbReference type="ARBA" id="ARBA00022734"/>
    </source>
</evidence>
<feature type="repeat" description="PPR" evidence="5">
    <location>
        <begin position="112"/>
        <end position="142"/>
    </location>
</feature>
<keyword evidence="4" id="KW-0677">Repeat</keyword>
<evidence type="ECO:0000256" key="2">
    <source>
        <dbReference type="ARBA" id="ARBA00006643"/>
    </source>
</evidence>
<evidence type="ECO:0000313" key="9">
    <source>
        <dbReference type="RefSeq" id="XP_015869049.2"/>
    </source>
</evidence>
<feature type="domain" description="Jacalin-type lectin" evidence="7">
    <location>
        <begin position="1243"/>
        <end position="1385"/>
    </location>
</feature>
<feature type="repeat" description="PPR" evidence="5">
    <location>
        <begin position="314"/>
        <end position="348"/>
    </location>
</feature>
<evidence type="ECO:0000259" key="7">
    <source>
        <dbReference type="PROSITE" id="PS51752"/>
    </source>
</evidence>
<accession>A0A6P3Z291</accession>
<evidence type="ECO:0000256" key="6">
    <source>
        <dbReference type="SAM" id="MobiDB-lite"/>
    </source>
</evidence>
<evidence type="ECO:0000313" key="8">
    <source>
        <dbReference type="Proteomes" id="UP001652623"/>
    </source>
</evidence>
<feature type="repeat" description="PPR" evidence="5">
    <location>
        <begin position="143"/>
        <end position="177"/>
    </location>
</feature>
<sequence length="1635" mass="181200">MLHISTMENLIVPCSSKAPIAAKPSEFSPIPTKSTIPFSKESSSKYPDVHLNYLCKNGRLSEAITALDSIAQRGSTVRPNTFINLLQSCIDTNSIHLGRKLHARIGLVESPNPFVETKLVSMYAKCGYLDDARRVFEQMRKRNLFTWSAIIGACCRERRWREVVKLFYLMMEDGVVPDHFLLPKILQACCHCGDIRTTKLIHSLAVRCGFSSSIRVSNSILAVYARFGELSWARRLFENMDERDRVSWNAIISGYCHQGQSEEAHRLLDTMTKIGIEPGLVTWNILIASYNQLGCTDAAMELMKKMESFGINPDVFTWTSMISGFAQNNKRSQALDLFREMLLAGVKPNGITIISAVSACASLRSLQKGLEIHSYAIRIGFIVDMLVGNSLIDLYSKCGELEDARKVFDIVIEKDIYTWNSMIGGYCQAGYCGMAYELFMKMRESDVPPNVITWNAMISGYIQNGDEDEAINLFQRMEKDGKVKRNTASWNSLISGYLQLGERDKALGIFRQMQSYRVSPNSVTILSVLPACSNLIAANKVKEIHGCVFRRNLESELPVANSLIDTYAKSGNMEYSKSIFDGLSSKDIITWNSVIGGNVLHGCPDAALDLFDQLRILRLKPNRGTFASLIHAYSLSGQVDKGKLAFSSISEDYHIIPSLEHYSAMVDLYGRSGRLGDAMEFIEDMPIEPDSSIWVALLTACRIHRNIGLILHAGNRILELESGNYLIYRLLLQAYAISGKSDDAYASKLRKLEKENGRNRFVGQCWIAVKNRVYSFDAGDRSKPDLYPWIQNVAAKVRKPNSYDDFAIEEEEKEDVSGIHSEKLAIAFALVGFSSKPRTIRMVKNLRMCGDCHKTAKYISVAYGCEIYLKDSKCLHYFSNGHCSCGDYWLPFLFFQPFPLLVETRISFFHTRVEIFVFCGHKETPFLASHKSPTFLPVLSTLNTTPSQVTTQIQTQTQAPSPLLTTIPKMDKLLSQTFHDSAKKPVTVGPWGGDDGVAWDDGIHSSVKQVVITYGTAIDSIQFEYDDNGNSIWSEKHGGRGGYITDKVNLDCPNEFLTSIQGYYGRIIAWGPVLLRSLTFKSNKKTYGPFGNDEGTSFSHTMNGGKIVGFHGRSGWYVDSIGVHLLPRQQQNSSRPLVHTQSRCISTGTDNVGFSVIQGNIGQSYDIILAVKQREDVSSKPLSLKSNKNIKLSKQFSNDSDQDSSNSSSSDEETKEKKRATTKTPAAQKMPTVSKVPSMVDGVVTYGPWGGSGGYAFDDGTYTGIKQINVSRNIGIVYVKVFYDKNGEAVPAIRHGGTGGFKNDKIIFDYPNEILTHITGSYGPAMYMGPNVIKSLTFHTNIRTVGPFGDEQGNSFSSKLKEGKIVGFHGKSGLFLDAIGVHVIEGKVPVPVRNPTSSAIVPVGNPPSNAIFPVANHPSNAIVPMSNPPSKAIVPLGKQPAISEIDHPQWPNKLVLAKRGPVEEVACGVVKEPAPCGPGPWGGDGGRPWDDGVFTGIKQIYLTRGPEAIHSIQIEYDRNGQSVWSVKHGGSGGNIMHRVKLEFPHEVLICISGYYGSIDRDERPKVIKSLTFYTSRGKYGPFGEEVGTFFTSTTTEGKAVGFHGRSSLYLDAIGIHMQHWLGNQKTTKSSLFRRF</sequence>
<dbReference type="CDD" id="cd09612">
    <property type="entry name" value="Jacalin"/>
    <property type="match status" value="3"/>
</dbReference>
<dbReference type="InterPro" id="IPR001229">
    <property type="entry name" value="Jacalin-like_lectin_dom"/>
</dbReference>
<organism evidence="8 9">
    <name type="scientific">Ziziphus jujuba</name>
    <name type="common">Chinese jujube</name>
    <name type="synonym">Ziziphus sativa</name>
    <dbReference type="NCBI Taxonomy" id="326968"/>
    <lineage>
        <taxon>Eukaryota</taxon>
        <taxon>Viridiplantae</taxon>
        <taxon>Streptophyta</taxon>
        <taxon>Embryophyta</taxon>
        <taxon>Tracheophyta</taxon>
        <taxon>Spermatophyta</taxon>
        <taxon>Magnoliopsida</taxon>
        <taxon>eudicotyledons</taxon>
        <taxon>Gunneridae</taxon>
        <taxon>Pentapetalae</taxon>
        <taxon>rosids</taxon>
        <taxon>fabids</taxon>
        <taxon>Rosales</taxon>
        <taxon>Rhamnaceae</taxon>
        <taxon>Paliureae</taxon>
        <taxon>Ziziphus</taxon>
    </lineage>
</organism>
<evidence type="ECO:0000256" key="1">
    <source>
        <dbReference type="ARBA" id="ARBA00006568"/>
    </source>
</evidence>
<keyword evidence="3" id="KW-0430">Lectin</keyword>
<dbReference type="PROSITE" id="PS51752">
    <property type="entry name" value="JACALIN_LECTIN"/>
    <property type="match status" value="3"/>
</dbReference>
<dbReference type="InterPro" id="IPR033734">
    <property type="entry name" value="Jacalin-like_lectin_dom_plant"/>
</dbReference>
<feature type="region of interest" description="Disordered" evidence="6">
    <location>
        <begin position="1193"/>
        <end position="1232"/>
    </location>
</feature>
<gene>
    <name evidence="9" type="primary">LOC107406443</name>
</gene>
<dbReference type="Gene3D" id="1.25.40.10">
    <property type="entry name" value="Tetratricopeptide repeat domain"/>
    <property type="match status" value="5"/>
</dbReference>
<dbReference type="GeneID" id="107406443"/>
<feature type="repeat" description="PPR" evidence="5">
    <location>
        <begin position="279"/>
        <end position="313"/>
    </location>
</feature>
<comment type="similarity">
    <text evidence="1">Belongs to the jacalin lectin family.</text>
</comment>
<dbReference type="RefSeq" id="XP_015869049.2">
    <property type="nucleotide sequence ID" value="XM_016013563.4"/>
</dbReference>
<feature type="domain" description="Jacalin-type lectin" evidence="7">
    <location>
        <begin position="1475"/>
        <end position="1619"/>
    </location>
</feature>
<protein>
    <submittedName>
        <fullName evidence="9">Pentatricopeptide repeat-containing protein At1g19720</fullName>
    </submittedName>
</protein>
<feature type="repeat" description="PPR" evidence="5">
    <location>
        <begin position="450"/>
        <end position="484"/>
    </location>
</feature>
<dbReference type="Gene3D" id="2.100.10.30">
    <property type="entry name" value="Jacalin-like lectin domain"/>
    <property type="match status" value="3"/>
</dbReference>
<dbReference type="PROSITE" id="PS51375">
    <property type="entry name" value="PPR"/>
    <property type="match status" value="9"/>
</dbReference>
<comment type="similarity">
    <text evidence="2">Belongs to the PPR family. PCMP-H subfamily.</text>
</comment>
<dbReference type="InterPro" id="IPR046960">
    <property type="entry name" value="PPR_At4g14850-like_plant"/>
</dbReference>
<dbReference type="Pfam" id="PF01419">
    <property type="entry name" value="Jacalin"/>
    <property type="match status" value="3"/>
</dbReference>
<name>A0A6P3Z291_ZIZJJ</name>
<feature type="repeat" description="PPR" evidence="5">
    <location>
        <begin position="486"/>
        <end position="520"/>
    </location>
</feature>
<dbReference type="InterPro" id="IPR011990">
    <property type="entry name" value="TPR-like_helical_dom_sf"/>
</dbReference>
<reference evidence="9" key="1">
    <citation type="submission" date="2025-08" db="UniProtKB">
        <authorList>
            <consortium name="RefSeq"/>
        </authorList>
    </citation>
    <scope>IDENTIFICATION</scope>
    <source>
        <tissue evidence="9">Seedling</tissue>
    </source>
</reference>
<dbReference type="Pfam" id="PF14432">
    <property type="entry name" value="DYW_deaminase"/>
    <property type="match status" value="1"/>
</dbReference>
<dbReference type="InterPro" id="IPR036404">
    <property type="entry name" value="Jacalin-like_lectin_dom_sf"/>
</dbReference>
<dbReference type="PANTHER" id="PTHR47926">
    <property type="entry name" value="PENTATRICOPEPTIDE REPEAT-CONTAINING PROTEIN"/>
    <property type="match status" value="1"/>
</dbReference>
<dbReference type="InterPro" id="IPR002885">
    <property type="entry name" value="PPR_rpt"/>
</dbReference>
<dbReference type="SUPFAM" id="SSF81901">
    <property type="entry name" value="HCP-like"/>
    <property type="match status" value="1"/>
</dbReference>
<evidence type="ECO:0000256" key="4">
    <source>
        <dbReference type="ARBA" id="ARBA00022737"/>
    </source>
</evidence>
<feature type="repeat" description="PPR" evidence="5">
    <location>
        <begin position="244"/>
        <end position="278"/>
    </location>
</feature>
<dbReference type="SMART" id="SM00915">
    <property type="entry name" value="Jacalin"/>
    <property type="match status" value="3"/>
</dbReference>
<dbReference type="Pfam" id="PF13041">
    <property type="entry name" value="PPR_2"/>
    <property type="match status" value="3"/>
</dbReference>